<proteinExistence type="predicted"/>
<reference evidence="1" key="1">
    <citation type="submission" date="2020-11" db="EMBL/GenBank/DDBJ databases">
        <authorList>
            <consortium name="DOE Joint Genome Institute"/>
            <person name="Ahrendt S."/>
            <person name="Riley R."/>
            <person name="Andreopoulos W."/>
            <person name="Labutti K."/>
            <person name="Pangilinan J."/>
            <person name="Ruiz-Duenas F.J."/>
            <person name="Barrasa J.M."/>
            <person name="Sanchez-Garcia M."/>
            <person name="Camarero S."/>
            <person name="Miyauchi S."/>
            <person name="Serrano A."/>
            <person name="Linde D."/>
            <person name="Babiker R."/>
            <person name="Drula E."/>
            <person name="Ayuso-Fernandez I."/>
            <person name="Pacheco R."/>
            <person name="Padilla G."/>
            <person name="Ferreira P."/>
            <person name="Barriuso J."/>
            <person name="Kellner H."/>
            <person name="Castanera R."/>
            <person name="Alfaro M."/>
            <person name="Ramirez L."/>
            <person name="Pisabarro A.G."/>
            <person name="Kuo A."/>
            <person name="Tritt A."/>
            <person name="Lipzen A."/>
            <person name="He G."/>
            <person name="Yan M."/>
            <person name="Ng V."/>
            <person name="Cullen D."/>
            <person name="Martin F."/>
            <person name="Rosso M.-N."/>
            <person name="Henrissat B."/>
            <person name="Hibbett D."/>
            <person name="Martinez A.T."/>
            <person name="Grigoriev I.V."/>
        </authorList>
    </citation>
    <scope>NUCLEOTIDE SEQUENCE</scope>
    <source>
        <strain evidence="1">AH 40177</strain>
    </source>
</reference>
<name>A0A9P5PGG9_9AGAR</name>
<sequence length="101" mass="11499">MKLSSAQISCGYRSPSLCGCRFIFPNFLLPETKGLSRPDVASRSSHRQERCLRKRWGMGKEVCIMIMTSLKLEQYVFAFFFCLIHDPDCVVPSVSFASLCH</sequence>
<dbReference type="Proteomes" id="UP000772434">
    <property type="component" value="Unassembled WGS sequence"/>
</dbReference>
<gene>
    <name evidence="1" type="ORF">BDP27DRAFT_259186</name>
</gene>
<dbReference type="AlphaFoldDB" id="A0A9P5PGG9"/>
<accession>A0A9P5PGG9</accession>
<organism evidence="1 2">
    <name type="scientific">Rhodocollybia butyracea</name>
    <dbReference type="NCBI Taxonomy" id="206335"/>
    <lineage>
        <taxon>Eukaryota</taxon>
        <taxon>Fungi</taxon>
        <taxon>Dikarya</taxon>
        <taxon>Basidiomycota</taxon>
        <taxon>Agaricomycotina</taxon>
        <taxon>Agaricomycetes</taxon>
        <taxon>Agaricomycetidae</taxon>
        <taxon>Agaricales</taxon>
        <taxon>Marasmiineae</taxon>
        <taxon>Omphalotaceae</taxon>
        <taxon>Rhodocollybia</taxon>
    </lineage>
</organism>
<evidence type="ECO:0000313" key="2">
    <source>
        <dbReference type="Proteomes" id="UP000772434"/>
    </source>
</evidence>
<comment type="caution">
    <text evidence="1">The sequence shown here is derived from an EMBL/GenBank/DDBJ whole genome shotgun (WGS) entry which is preliminary data.</text>
</comment>
<keyword evidence="2" id="KW-1185">Reference proteome</keyword>
<dbReference type="EMBL" id="JADNRY010000158">
    <property type="protein sequence ID" value="KAF9062936.1"/>
    <property type="molecule type" value="Genomic_DNA"/>
</dbReference>
<protein>
    <submittedName>
        <fullName evidence="1">Uncharacterized protein</fullName>
    </submittedName>
</protein>
<evidence type="ECO:0000313" key="1">
    <source>
        <dbReference type="EMBL" id="KAF9062936.1"/>
    </source>
</evidence>